<dbReference type="InterPro" id="IPR008422">
    <property type="entry name" value="KN_HD"/>
</dbReference>
<dbReference type="Gene3D" id="1.10.10.60">
    <property type="entry name" value="Homeodomain-like"/>
    <property type="match status" value="1"/>
</dbReference>
<feature type="compositionally biased region" description="Acidic residues" evidence="9">
    <location>
        <begin position="329"/>
        <end position="366"/>
    </location>
</feature>
<dbReference type="GO" id="GO:0001654">
    <property type="term" value="P:eye development"/>
    <property type="evidence" value="ECO:0007669"/>
    <property type="project" value="UniProtKB-ARBA"/>
</dbReference>
<dbReference type="GO" id="GO:0000987">
    <property type="term" value="F:cis-regulatory region sequence-specific DNA binding"/>
    <property type="evidence" value="ECO:0007669"/>
    <property type="project" value="UniProtKB-ARBA"/>
</dbReference>
<dbReference type="InterPro" id="IPR016024">
    <property type="entry name" value="ARM-type_fold"/>
</dbReference>
<keyword evidence="6 8" id="KW-0539">Nucleus</keyword>
<feature type="compositionally biased region" description="Low complexity" evidence="9">
    <location>
        <begin position="267"/>
        <end position="279"/>
    </location>
</feature>
<dbReference type="InterPro" id="IPR001356">
    <property type="entry name" value="HD"/>
</dbReference>
<evidence type="ECO:0000256" key="7">
    <source>
        <dbReference type="ARBA" id="ARBA00038021"/>
    </source>
</evidence>
<organism evidence="11">
    <name type="scientific">Rhipicephalus pulchellus</name>
    <name type="common">Yellow backed tick</name>
    <name type="synonym">Dermacentor pulchellus</name>
    <dbReference type="NCBI Taxonomy" id="72859"/>
    <lineage>
        <taxon>Eukaryota</taxon>
        <taxon>Metazoa</taxon>
        <taxon>Ecdysozoa</taxon>
        <taxon>Arthropoda</taxon>
        <taxon>Chelicerata</taxon>
        <taxon>Arachnida</taxon>
        <taxon>Acari</taxon>
        <taxon>Parasitiformes</taxon>
        <taxon>Ixodida</taxon>
        <taxon>Ixodoidea</taxon>
        <taxon>Ixodidae</taxon>
        <taxon>Rhipicephalinae</taxon>
        <taxon>Rhipicephalus</taxon>
        <taxon>Rhipicephalus</taxon>
    </lineage>
</organism>
<keyword evidence="4 8" id="KW-0371">Homeobox</keyword>
<evidence type="ECO:0000313" key="11">
    <source>
        <dbReference type="EMBL" id="JAA63561.1"/>
    </source>
</evidence>
<dbReference type="Pfam" id="PF05920">
    <property type="entry name" value="Homeobox_KN"/>
    <property type="match status" value="1"/>
</dbReference>
<keyword evidence="3 8" id="KW-0238">DNA-binding</keyword>
<dbReference type="FunFam" id="1.10.10.60:FF:000059">
    <property type="entry name" value="TGFB-induced factor homeobox 1"/>
    <property type="match status" value="1"/>
</dbReference>
<feature type="region of interest" description="Disordered" evidence="9">
    <location>
        <begin position="199"/>
        <end position="388"/>
    </location>
</feature>
<evidence type="ECO:0000256" key="1">
    <source>
        <dbReference type="ARBA" id="ARBA00004123"/>
    </source>
</evidence>
<dbReference type="InterPro" id="IPR050224">
    <property type="entry name" value="TALE_homeobox"/>
</dbReference>
<evidence type="ECO:0000256" key="9">
    <source>
        <dbReference type="SAM" id="MobiDB-lite"/>
    </source>
</evidence>
<dbReference type="SMART" id="SM00389">
    <property type="entry name" value="HOX"/>
    <property type="match status" value="1"/>
</dbReference>
<feature type="non-terminal residue" evidence="11">
    <location>
        <position position="1"/>
    </location>
</feature>
<evidence type="ECO:0000256" key="6">
    <source>
        <dbReference type="ARBA" id="ARBA00023242"/>
    </source>
</evidence>
<dbReference type="CDD" id="cd00086">
    <property type="entry name" value="homeodomain"/>
    <property type="match status" value="1"/>
</dbReference>
<feature type="region of interest" description="Disordered" evidence="9">
    <location>
        <begin position="1"/>
        <end position="74"/>
    </location>
</feature>
<dbReference type="EMBL" id="GACK01001473">
    <property type="protein sequence ID" value="JAA63561.1"/>
    <property type="molecule type" value="mRNA"/>
</dbReference>
<feature type="compositionally biased region" description="Basic and acidic residues" evidence="9">
    <location>
        <begin position="370"/>
        <end position="382"/>
    </location>
</feature>
<evidence type="ECO:0000259" key="10">
    <source>
        <dbReference type="PROSITE" id="PS50071"/>
    </source>
</evidence>
<dbReference type="PROSITE" id="PS50071">
    <property type="entry name" value="HOMEOBOX_2"/>
    <property type="match status" value="1"/>
</dbReference>
<evidence type="ECO:0000256" key="2">
    <source>
        <dbReference type="ARBA" id="ARBA00023015"/>
    </source>
</evidence>
<dbReference type="PANTHER" id="PTHR11850">
    <property type="entry name" value="HOMEOBOX PROTEIN TRANSCRIPTION FACTORS"/>
    <property type="match status" value="1"/>
</dbReference>
<reference evidence="11" key="2">
    <citation type="journal article" date="2015" name="J. Proteomics">
        <title>Sexual differences in the sialomes of the zebra tick, Rhipicephalus pulchellus.</title>
        <authorList>
            <person name="Tan A.W."/>
            <person name="Francischetti I.M."/>
            <person name="Slovak M."/>
            <person name="Kini R.M."/>
            <person name="Ribeiro J.M."/>
        </authorList>
    </citation>
    <scope>NUCLEOTIDE SEQUENCE</scope>
    <source>
        <tissue evidence="11">Salivary gland</tissue>
    </source>
</reference>
<keyword evidence="2" id="KW-0805">Transcription regulation</keyword>
<protein>
    <submittedName>
        <fullName evidence="11">Putative tgfbeta-induced transcription factor</fullName>
    </submittedName>
</protein>
<dbReference type="InterPro" id="IPR009057">
    <property type="entry name" value="Homeodomain-like_sf"/>
</dbReference>
<evidence type="ECO:0000256" key="3">
    <source>
        <dbReference type="ARBA" id="ARBA00023125"/>
    </source>
</evidence>
<name>L7MH95_RHIPC</name>
<dbReference type="SUPFAM" id="SSF46689">
    <property type="entry name" value="Homeodomain-like"/>
    <property type="match status" value="1"/>
</dbReference>
<dbReference type="AlphaFoldDB" id="L7MH95"/>
<feature type="compositionally biased region" description="Low complexity" evidence="9">
    <location>
        <begin position="215"/>
        <end position="233"/>
    </location>
</feature>
<dbReference type="SUPFAM" id="SSF48371">
    <property type="entry name" value="ARM repeat"/>
    <property type="match status" value="1"/>
</dbReference>
<sequence length="409" mass="45513">RSEHEGSRASRAFGATPPPLPLQPPRAQQTTPGAARRPLTRPALSERSRVCRPGLAEESSQRQQELSSAPRQHGNSTWNKPVTLVWGSVLFFICLTDCPRLVRMKSKRGRDRLKLQLCSGDESLPYPRGALGELSPRKRRGNLPKESVKILRMWLYEHRYNAYPSDQEKLHLSREANLSVLQVCNWFINARRRILPDMIRKEGHDPHQYTITRKSSSSSSSSSSGRSPPSQASLPPPSLPPLVHHGGGNHHQQPPHLAPAHRHHGVPPFGASAAPSSAPLKAVKDEDLNSDDSEGAASLGSPRSPLKLTKRWQRSHERDLKEDPSPSSWDEDDDDDDDDEEGDDDDDEGDDEEGDDEEEDDEEEDGSPWFREDVKAAERSPADDADPFSCLYLLVDVALSELEKRAASS</sequence>
<comment type="similarity">
    <text evidence="7">Belongs to the TALE/TGIF homeobox family.</text>
</comment>
<dbReference type="GO" id="GO:0048646">
    <property type="term" value="P:anatomical structure formation involved in morphogenesis"/>
    <property type="evidence" value="ECO:0007669"/>
    <property type="project" value="UniProtKB-ARBA"/>
</dbReference>
<evidence type="ECO:0000256" key="8">
    <source>
        <dbReference type="PROSITE-ProRule" id="PRU00108"/>
    </source>
</evidence>
<evidence type="ECO:0000256" key="4">
    <source>
        <dbReference type="ARBA" id="ARBA00023155"/>
    </source>
</evidence>
<feature type="DNA-binding region" description="Homeobox" evidence="8">
    <location>
        <begin position="136"/>
        <end position="198"/>
    </location>
</feature>
<evidence type="ECO:0000256" key="5">
    <source>
        <dbReference type="ARBA" id="ARBA00023163"/>
    </source>
</evidence>
<accession>L7MH95</accession>
<comment type="subcellular location">
    <subcellularLocation>
        <location evidence="1 8">Nucleus</location>
    </subcellularLocation>
</comment>
<feature type="compositionally biased region" description="Basic and acidic residues" evidence="9">
    <location>
        <begin position="314"/>
        <end position="324"/>
    </location>
</feature>
<feature type="domain" description="Homeobox" evidence="10">
    <location>
        <begin position="134"/>
        <end position="197"/>
    </location>
</feature>
<feature type="compositionally biased region" description="Low complexity" evidence="9">
    <location>
        <begin position="57"/>
        <end position="68"/>
    </location>
</feature>
<proteinExistence type="evidence at transcript level"/>
<keyword evidence="5" id="KW-0804">Transcription</keyword>
<dbReference type="GO" id="GO:0005634">
    <property type="term" value="C:nucleus"/>
    <property type="evidence" value="ECO:0007669"/>
    <property type="project" value="UniProtKB-SubCell"/>
</dbReference>
<dbReference type="GO" id="GO:0006355">
    <property type="term" value="P:regulation of DNA-templated transcription"/>
    <property type="evidence" value="ECO:0007669"/>
    <property type="project" value="InterPro"/>
</dbReference>
<reference evidence="11" key="1">
    <citation type="submission" date="2012-11" db="EMBL/GenBank/DDBJ databases">
        <authorList>
            <person name="Lucero-Rivera Y.E."/>
            <person name="Tovar-Ramirez D."/>
        </authorList>
    </citation>
    <scope>NUCLEOTIDE SEQUENCE</scope>
    <source>
        <tissue evidence="11">Salivary gland</tissue>
    </source>
</reference>